<evidence type="ECO:0000256" key="2">
    <source>
        <dbReference type="ARBA" id="ARBA00022679"/>
    </source>
</evidence>
<feature type="domain" description="Carbohydrate kinase PfkB" evidence="8">
    <location>
        <begin position="8"/>
        <end position="307"/>
    </location>
</feature>
<evidence type="ECO:0000256" key="7">
    <source>
        <dbReference type="RuleBase" id="RU003704"/>
    </source>
</evidence>
<keyword evidence="10" id="KW-1185">Reference proteome</keyword>
<keyword evidence="2 6" id="KW-0808">Transferase</keyword>
<comment type="similarity">
    <text evidence="1 7">Belongs to the carbohydrate kinase PfkB family.</text>
</comment>
<dbReference type="Proteomes" id="UP000035368">
    <property type="component" value="Chromosome"/>
</dbReference>
<dbReference type="EMBL" id="CP011541">
    <property type="protein sequence ID" value="AKK03331.1"/>
    <property type="molecule type" value="Genomic_DNA"/>
</dbReference>
<dbReference type="PROSITE" id="PS00584">
    <property type="entry name" value="PFKB_KINASES_2"/>
    <property type="match status" value="1"/>
</dbReference>
<dbReference type="Pfam" id="PF00294">
    <property type="entry name" value="PfkB"/>
    <property type="match status" value="1"/>
</dbReference>
<reference evidence="9 10" key="1">
    <citation type="submission" date="2015-05" db="EMBL/GenBank/DDBJ databases">
        <title>Complete genome sequence of Corynebacterium epidermidicanis DSM 45586, isolated from the skin of a dog suffering from pruritus.</title>
        <authorList>
            <person name="Ruckert C."/>
            <person name="Albersmeier A."/>
            <person name="Winkler A."/>
            <person name="Tauch A."/>
        </authorList>
    </citation>
    <scope>NUCLEOTIDE SEQUENCE [LARGE SCALE GENOMIC DNA]</scope>
    <source>
        <strain evidence="9 10">DSM 45586</strain>
    </source>
</reference>
<evidence type="ECO:0000313" key="10">
    <source>
        <dbReference type="Proteomes" id="UP000035368"/>
    </source>
</evidence>
<dbReference type="CDD" id="cd01164">
    <property type="entry name" value="FruK_PfkB_like"/>
    <property type="match status" value="1"/>
</dbReference>
<organism evidence="9 10">
    <name type="scientific">Corynebacterium epidermidicanis</name>
    <dbReference type="NCBI Taxonomy" id="1050174"/>
    <lineage>
        <taxon>Bacteria</taxon>
        <taxon>Bacillati</taxon>
        <taxon>Actinomycetota</taxon>
        <taxon>Actinomycetes</taxon>
        <taxon>Mycobacteriales</taxon>
        <taxon>Corynebacteriaceae</taxon>
        <taxon>Corynebacterium</taxon>
    </lineage>
</organism>
<dbReference type="NCBIfam" id="TIGR03168">
    <property type="entry name" value="1-PFK"/>
    <property type="match status" value="1"/>
</dbReference>
<evidence type="ECO:0000256" key="4">
    <source>
        <dbReference type="ARBA" id="ARBA00022777"/>
    </source>
</evidence>
<keyword evidence="3" id="KW-0547">Nucleotide-binding</keyword>
<dbReference type="GO" id="GO:0005524">
    <property type="term" value="F:ATP binding"/>
    <property type="evidence" value="ECO:0007669"/>
    <property type="project" value="UniProtKB-KW"/>
</dbReference>
<dbReference type="InterPro" id="IPR029056">
    <property type="entry name" value="Ribokinase-like"/>
</dbReference>
<dbReference type="PIRSF" id="PIRSF000535">
    <property type="entry name" value="1PFK/6PFK/LacC"/>
    <property type="match status" value="1"/>
</dbReference>
<dbReference type="PANTHER" id="PTHR46566">
    <property type="entry name" value="1-PHOSPHOFRUCTOKINASE-RELATED"/>
    <property type="match status" value="1"/>
</dbReference>
<evidence type="ECO:0000256" key="6">
    <source>
        <dbReference type="PIRNR" id="PIRNR000535"/>
    </source>
</evidence>
<name>A0A0G3GQ42_9CORY</name>
<dbReference type="GO" id="GO:0008662">
    <property type="term" value="F:1-phosphofructokinase activity"/>
    <property type="evidence" value="ECO:0007669"/>
    <property type="project" value="UniProtKB-EC"/>
</dbReference>
<evidence type="ECO:0000259" key="8">
    <source>
        <dbReference type="Pfam" id="PF00294"/>
    </source>
</evidence>
<dbReference type="AlphaFoldDB" id="A0A0G3GQ42"/>
<dbReference type="PATRIC" id="fig|1050174.4.peg.1491"/>
<dbReference type="InterPro" id="IPR011611">
    <property type="entry name" value="PfkB_dom"/>
</dbReference>
<dbReference type="InterPro" id="IPR002173">
    <property type="entry name" value="Carboh/pur_kinase_PfkB_CS"/>
</dbReference>
<keyword evidence="4 7" id="KW-0418">Kinase</keyword>
<sequence>MILTFTPNPSIDSTLSLAQPLDRGAVQRASAVSRVAGGKGVNVAVATHRAGLKTLAVFPAPTDDAFLRLMSHSGAPFEHIHNEGTVRTNTTIMEIDGTTTKLNGPGASLSAVARKRCETRLGALCVAADWVVLAGSLPPDAPLDWYTQLTALVRDHNPAAHVAIDASDAPLQSVADNLETVAPALLKPNAFELGVLAGIDGHWLEEQATAGIFTDVVAAADGLVKRGVRYVLVTLGQAGAVLVTHQRALHARPPEIDVLSTVGAGDSALAGFLLGLSHNFDEGQALSTAVAYGTAATTLPGTQIPFPAIVHPELVHLSDISDQLPRGSR</sequence>
<proteinExistence type="inferred from homology"/>
<dbReference type="KEGG" id="cei:CEPID_07400"/>
<evidence type="ECO:0000256" key="1">
    <source>
        <dbReference type="ARBA" id="ARBA00010688"/>
    </source>
</evidence>
<dbReference type="PANTHER" id="PTHR46566:SF2">
    <property type="entry name" value="ATP-DEPENDENT 6-PHOSPHOFRUCTOKINASE ISOZYME 2"/>
    <property type="match status" value="1"/>
</dbReference>
<dbReference type="InterPro" id="IPR017583">
    <property type="entry name" value="Tagatose/fructose_Pkinase"/>
</dbReference>
<dbReference type="Gene3D" id="3.40.1190.20">
    <property type="match status" value="1"/>
</dbReference>
<dbReference type="EC" id="2.7.1.56" evidence="9"/>
<dbReference type="InterPro" id="IPR002139">
    <property type="entry name" value="Ribo/fructo_kinase"/>
</dbReference>
<evidence type="ECO:0000313" key="9">
    <source>
        <dbReference type="EMBL" id="AKK03331.1"/>
    </source>
</evidence>
<dbReference type="STRING" id="1050174.CEPID_07400"/>
<gene>
    <name evidence="9" type="ORF">CEPID_07400</name>
</gene>
<accession>A0A0G3GQ42</accession>
<keyword evidence="5" id="KW-0067">ATP-binding</keyword>
<dbReference type="GO" id="GO:0005829">
    <property type="term" value="C:cytosol"/>
    <property type="evidence" value="ECO:0007669"/>
    <property type="project" value="TreeGrafter"/>
</dbReference>
<dbReference type="RefSeq" id="WP_047240381.1">
    <property type="nucleotide sequence ID" value="NZ_CP011541.1"/>
</dbReference>
<dbReference type="SUPFAM" id="SSF53613">
    <property type="entry name" value="Ribokinase-like"/>
    <property type="match status" value="1"/>
</dbReference>
<evidence type="ECO:0000256" key="3">
    <source>
        <dbReference type="ARBA" id="ARBA00022741"/>
    </source>
</evidence>
<protein>
    <submittedName>
        <fullName evidence="9">Hexose kinase, 1-phosphofructokinase family</fullName>
        <ecNumber evidence="9">2.7.1.56</ecNumber>
    </submittedName>
</protein>
<evidence type="ECO:0000256" key="5">
    <source>
        <dbReference type="ARBA" id="ARBA00022840"/>
    </source>
</evidence>
<dbReference type="OrthoDB" id="9801219at2"/>
<dbReference type="PRINTS" id="PR00990">
    <property type="entry name" value="RIBOKINASE"/>
</dbReference>